<dbReference type="InterPro" id="IPR036626">
    <property type="entry name" value="GpW_sf"/>
</dbReference>
<protein>
    <recommendedName>
        <fullName evidence="3">GpW protein</fullName>
    </recommendedName>
</protein>
<evidence type="ECO:0000313" key="2">
    <source>
        <dbReference type="Proteomes" id="UP000541347"/>
    </source>
</evidence>
<dbReference type="RefSeq" id="WP_161674041.1">
    <property type="nucleotide sequence ID" value="NZ_JAABLP010000001.1"/>
</dbReference>
<dbReference type="Proteomes" id="UP000541347">
    <property type="component" value="Unassembled WGS sequence"/>
</dbReference>
<sequence length="86" mass="9287">MTDTVVIGGEPVDIDDPCAMARALRKTELRIATGGSVESVEIDGERITYSRASLPALRQLIDQYGAQCAAKTGGTRTRFAKSVRWS</sequence>
<organism evidence="1 2">
    <name type="scientific">Pannonibacter tanglangensis</name>
    <dbReference type="NCBI Taxonomy" id="2750084"/>
    <lineage>
        <taxon>Bacteria</taxon>
        <taxon>Pseudomonadati</taxon>
        <taxon>Pseudomonadota</taxon>
        <taxon>Alphaproteobacteria</taxon>
        <taxon>Hyphomicrobiales</taxon>
        <taxon>Stappiaceae</taxon>
        <taxon>Pannonibacter</taxon>
    </lineage>
</organism>
<evidence type="ECO:0000313" key="1">
    <source>
        <dbReference type="EMBL" id="NBN62793.1"/>
    </source>
</evidence>
<evidence type="ECO:0008006" key="3">
    <source>
        <dbReference type="Google" id="ProtNLM"/>
    </source>
</evidence>
<reference evidence="1 2" key="1">
    <citation type="submission" date="2020-01" db="EMBL/GenBank/DDBJ databases">
        <authorList>
            <person name="Peng S.Y."/>
            <person name="Li J."/>
            <person name="Wang M."/>
            <person name="Wang L."/>
            <person name="Wang C.Q."/>
            <person name="Wang J.R."/>
        </authorList>
    </citation>
    <scope>NUCLEOTIDE SEQUENCE [LARGE SCALE GENOMIC DNA]</scope>
    <source>
        <strain evidence="1 2">XCT-34</strain>
    </source>
</reference>
<comment type="caution">
    <text evidence="1">The sequence shown here is derived from an EMBL/GenBank/DDBJ whole genome shotgun (WGS) entry which is preliminary data.</text>
</comment>
<name>A0ABW9ZDP1_9HYPH</name>
<dbReference type="EMBL" id="JAABLP010000001">
    <property type="protein sequence ID" value="NBN62793.1"/>
    <property type="molecule type" value="Genomic_DNA"/>
</dbReference>
<proteinExistence type="predicted"/>
<keyword evidence="2" id="KW-1185">Reference proteome</keyword>
<dbReference type="SUPFAM" id="SSF64210">
    <property type="entry name" value="Head-to-tail joining protein W, gpW"/>
    <property type="match status" value="1"/>
</dbReference>
<dbReference type="Gene3D" id="3.30.1580.10">
    <property type="entry name" value="Head-to-tail joining protein W"/>
    <property type="match status" value="1"/>
</dbReference>
<accession>A0ABW9ZDP1</accession>
<gene>
    <name evidence="1" type="ORF">GWI71_03780</name>
</gene>